<dbReference type="Pfam" id="PF01368">
    <property type="entry name" value="DHH"/>
    <property type="match status" value="1"/>
</dbReference>
<dbReference type="InterPro" id="IPR004610">
    <property type="entry name" value="RecJ"/>
</dbReference>
<dbReference type="InterPro" id="IPR003156">
    <property type="entry name" value="DHHA1_dom"/>
</dbReference>
<evidence type="ECO:0000259" key="6">
    <source>
        <dbReference type="Pfam" id="PF01368"/>
    </source>
</evidence>
<dbReference type="InterPro" id="IPR041122">
    <property type="entry name" value="RecJ_OB"/>
</dbReference>
<feature type="domain" description="DHHA1" evidence="7">
    <location>
        <begin position="371"/>
        <end position="463"/>
    </location>
</feature>
<evidence type="ECO:0000256" key="2">
    <source>
        <dbReference type="ARBA" id="ARBA00019841"/>
    </source>
</evidence>
<keyword evidence="3" id="KW-0540">Nuclease</keyword>
<reference evidence="10" key="2">
    <citation type="journal article" date="2021" name="Appl. Environ. Microbiol.">
        <title>Adaptability of a Caproate-Producing Bacterium Contributes to Its Dominance in an Anaerobic Fermentation System.</title>
        <authorList>
            <person name="Wang H."/>
            <person name="Gu Y."/>
            <person name="Zhou W."/>
            <person name="Zhao D."/>
            <person name="Qiao Z."/>
            <person name="Zheng J."/>
            <person name="Gao J."/>
            <person name="Chen X."/>
            <person name="Ren C."/>
            <person name="Xu Y."/>
        </authorList>
    </citation>
    <scope>NUCLEOTIDE SEQUENCE</scope>
    <source>
        <strain evidence="10">JNU-WLY1368</strain>
    </source>
</reference>
<dbReference type="InterPro" id="IPR001667">
    <property type="entry name" value="DDH_dom"/>
</dbReference>
<dbReference type="Proteomes" id="UP000509623">
    <property type="component" value="Chromosome"/>
</dbReference>
<feature type="domain" description="RecJ OB" evidence="8">
    <location>
        <begin position="476"/>
        <end position="581"/>
    </location>
</feature>
<reference evidence="10" key="3">
    <citation type="journal article" date="2022" name="Int. J. Syst. Evol. Microbiol.">
        <title>Caproicibacterium lactatifermentans sp. nov., isolated from pit clay used for the production of Chinese strong aroma-type liquor.</title>
        <authorList>
            <person name="Wang H."/>
            <person name="Gu Y."/>
            <person name="Zhao D."/>
            <person name="Qiao Z."/>
            <person name="Zheng J."/>
            <person name="Gao J."/>
            <person name="Ren C."/>
            <person name="Xu Y."/>
        </authorList>
    </citation>
    <scope>NUCLEOTIDE SEQUENCE</scope>
    <source>
        <strain evidence="10">JNU-WLY1368</strain>
    </source>
</reference>
<keyword evidence="12" id="KW-1185">Reference proteome</keyword>
<dbReference type="InterPro" id="IPR051673">
    <property type="entry name" value="SSDNA_exonuclease_RecJ"/>
</dbReference>
<name>A0A859DPT8_9FIRM</name>
<feature type="domain" description="DDH" evidence="6">
    <location>
        <begin position="101"/>
        <end position="251"/>
    </location>
</feature>
<gene>
    <name evidence="9" type="primary">recJ</name>
    <name evidence="9" type="ORF">GJQ69_03035</name>
    <name evidence="10" type="ORF">GKP14_01330</name>
</gene>
<protein>
    <recommendedName>
        <fullName evidence="2">Single-stranded-DNA-specific exonuclease RecJ</fullName>
    </recommendedName>
</protein>
<proteinExistence type="inferred from homology"/>
<dbReference type="GO" id="GO:0006310">
    <property type="term" value="P:DNA recombination"/>
    <property type="evidence" value="ECO:0007669"/>
    <property type="project" value="InterPro"/>
</dbReference>
<dbReference type="PANTHER" id="PTHR30255:SF2">
    <property type="entry name" value="SINGLE-STRANDED-DNA-SPECIFIC EXONUCLEASE RECJ"/>
    <property type="match status" value="1"/>
</dbReference>
<evidence type="ECO:0000256" key="1">
    <source>
        <dbReference type="ARBA" id="ARBA00005915"/>
    </source>
</evidence>
<evidence type="ECO:0000313" key="11">
    <source>
        <dbReference type="Proteomes" id="UP000501316"/>
    </source>
</evidence>
<dbReference type="GO" id="GO:0003676">
    <property type="term" value="F:nucleic acid binding"/>
    <property type="evidence" value="ECO:0007669"/>
    <property type="project" value="InterPro"/>
</dbReference>
<evidence type="ECO:0000256" key="4">
    <source>
        <dbReference type="ARBA" id="ARBA00022801"/>
    </source>
</evidence>
<dbReference type="NCBIfam" id="TIGR00644">
    <property type="entry name" value="recJ"/>
    <property type="match status" value="1"/>
</dbReference>
<dbReference type="Proteomes" id="UP000501316">
    <property type="component" value="Chromosome"/>
</dbReference>
<dbReference type="InterPro" id="IPR038763">
    <property type="entry name" value="DHH_sf"/>
</dbReference>
<evidence type="ECO:0000256" key="3">
    <source>
        <dbReference type="ARBA" id="ARBA00022722"/>
    </source>
</evidence>
<evidence type="ECO:0000313" key="10">
    <source>
        <dbReference type="EMBL" id="QKO29774.1"/>
    </source>
</evidence>
<dbReference type="PANTHER" id="PTHR30255">
    <property type="entry name" value="SINGLE-STRANDED-DNA-SPECIFIC EXONUCLEASE RECJ"/>
    <property type="match status" value="1"/>
</dbReference>
<evidence type="ECO:0000259" key="7">
    <source>
        <dbReference type="Pfam" id="PF02272"/>
    </source>
</evidence>
<dbReference type="SUPFAM" id="SSF64182">
    <property type="entry name" value="DHH phosphoesterases"/>
    <property type="match status" value="1"/>
</dbReference>
<dbReference type="EMBL" id="CP046161">
    <property type="protein sequence ID" value="QKO29774.1"/>
    <property type="molecule type" value="Genomic_DNA"/>
</dbReference>
<dbReference type="GO" id="GO:0008409">
    <property type="term" value="F:5'-3' exonuclease activity"/>
    <property type="evidence" value="ECO:0007669"/>
    <property type="project" value="InterPro"/>
</dbReference>
<dbReference type="GO" id="GO:0006281">
    <property type="term" value="P:DNA repair"/>
    <property type="evidence" value="ECO:0007669"/>
    <property type="project" value="InterPro"/>
</dbReference>
<dbReference type="KEGG" id="clf:GJQ69_03035"/>
<keyword evidence="5 9" id="KW-0269">Exonuclease</keyword>
<reference evidence="11 12" key="1">
    <citation type="submission" date="2019-11" db="EMBL/GenBank/DDBJ databases">
        <authorList>
            <person name="Ren C."/>
            <person name="Wang H."/>
            <person name="Xu Y."/>
        </authorList>
    </citation>
    <scope>NUCLEOTIDE SEQUENCE [LARGE SCALE GENOMIC DNA]</scope>
    <source>
        <strain evidence="12">JNU-WLY1368</strain>
        <strain evidence="9 11">LBM 19010</strain>
    </source>
</reference>
<keyword evidence="4" id="KW-0378">Hydrolase</keyword>
<dbReference type="EMBL" id="CP046051">
    <property type="protein sequence ID" value="QKN23549.1"/>
    <property type="molecule type" value="Genomic_DNA"/>
</dbReference>
<evidence type="ECO:0000313" key="9">
    <source>
        <dbReference type="EMBL" id="QKN23549.1"/>
    </source>
</evidence>
<accession>A0A859DPT8</accession>
<evidence type="ECO:0000256" key="5">
    <source>
        <dbReference type="ARBA" id="ARBA00022839"/>
    </source>
</evidence>
<organism evidence="9 11">
    <name type="scientific">Caproicibacterium lactatifermentans</name>
    <dbReference type="NCBI Taxonomy" id="2666138"/>
    <lineage>
        <taxon>Bacteria</taxon>
        <taxon>Bacillati</taxon>
        <taxon>Bacillota</taxon>
        <taxon>Clostridia</taxon>
        <taxon>Eubacteriales</taxon>
        <taxon>Oscillospiraceae</taxon>
        <taxon>Caproicibacterium</taxon>
    </lineage>
</organism>
<dbReference type="AlphaFoldDB" id="A0A859DPT8"/>
<evidence type="ECO:0000259" key="8">
    <source>
        <dbReference type="Pfam" id="PF17768"/>
    </source>
</evidence>
<sequence length="708" mass="77177">MNKWLQNRENARIFRAERTGELLLALKKWVVASIDRRAARQLSQQTGIPAVTAALLQSRGCSTPQQAADQINGAPLSDPLRLKDMDRAVQRIQKAIDSFEKVTVYGDYDADGVTATAILYSYLESSGANVSFYIPDREKEGYGLNMAAVDKLHERQVDLLITVDNGISSLPEVEHARELGIDVVITDHHRSRPELPQAQAVVDPFRPDDTSEDKCLCGAGLAFKLVQALEGEDSDQQLLLETYADLLTIGTVGDVVPLTGENRTFLRTGLRLLPQTDRPGLRALLEKAGLEDRELTAENIAFGIVPRINACGRIGSPDRAVRLLLSEDPDEACLLAADICDDNDYRKQLEAEIYESALQQLQQEPDRLLDRVLVVEGRGWHTGVIGIVASRLTETFGKPSIVLSCGNHEAKGSGRSVEGFSLFQAISACADLLTKFGGHAMAAGMTMPAENTAEFRRRINAYAASQGTMPVPVLQLDGVLKPARISLELPHAADLLQPFGTGNPKPLYGLFGVRLQEIQPVGGGKHLRLVCSAGGVRLRCMKFGMELSAFPYHPGDMLDLAVELIGDVYNGRETLSIIVRDMKLSGCDEEALLKGRELFEKAKRGDPLTTEEFDSLSPDRAACAGLYRTLRACGGYRGGAEGVSALGKMPFARLLVCLELFQEHGLVEAQAFGTQYTVTMCTVKGKVDLSDSGFLRGLRAQVQMVPQT</sequence>
<evidence type="ECO:0000313" key="12">
    <source>
        <dbReference type="Proteomes" id="UP000509623"/>
    </source>
</evidence>
<comment type="similarity">
    <text evidence="1">Belongs to the RecJ family.</text>
</comment>
<dbReference type="Pfam" id="PF02272">
    <property type="entry name" value="DHHA1"/>
    <property type="match status" value="1"/>
</dbReference>
<dbReference type="Pfam" id="PF17768">
    <property type="entry name" value="RecJ_OB"/>
    <property type="match status" value="1"/>
</dbReference>
<dbReference type="Gene3D" id="3.90.1640.30">
    <property type="match status" value="1"/>
</dbReference>
<dbReference type="Gene3D" id="3.10.310.30">
    <property type="match status" value="1"/>
</dbReference>